<dbReference type="EMBL" id="JBBPBM010000010">
    <property type="protein sequence ID" value="KAK8564963.1"/>
    <property type="molecule type" value="Genomic_DNA"/>
</dbReference>
<evidence type="ECO:0000313" key="2">
    <source>
        <dbReference type="EMBL" id="KAK8564963.1"/>
    </source>
</evidence>
<feature type="region of interest" description="Disordered" evidence="1">
    <location>
        <begin position="1"/>
        <end position="38"/>
    </location>
</feature>
<organism evidence="2 3">
    <name type="scientific">Hibiscus sabdariffa</name>
    <name type="common">roselle</name>
    <dbReference type="NCBI Taxonomy" id="183260"/>
    <lineage>
        <taxon>Eukaryota</taxon>
        <taxon>Viridiplantae</taxon>
        <taxon>Streptophyta</taxon>
        <taxon>Embryophyta</taxon>
        <taxon>Tracheophyta</taxon>
        <taxon>Spermatophyta</taxon>
        <taxon>Magnoliopsida</taxon>
        <taxon>eudicotyledons</taxon>
        <taxon>Gunneridae</taxon>
        <taxon>Pentapetalae</taxon>
        <taxon>rosids</taxon>
        <taxon>malvids</taxon>
        <taxon>Malvales</taxon>
        <taxon>Malvaceae</taxon>
        <taxon>Malvoideae</taxon>
        <taxon>Hibiscus</taxon>
    </lineage>
</organism>
<keyword evidence="3" id="KW-1185">Reference proteome</keyword>
<gene>
    <name evidence="2" type="ORF">V6N12_058539</name>
</gene>
<evidence type="ECO:0000256" key="1">
    <source>
        <dbReference type="SAM" id="MobiDB-lite"/>
    </source>
</evidence>
<dbReference type="Proteomes" id="UP001472677">
    <property type="component" value="Unassembled WGS sequence"/>
</dbReference>
<feature type="compositionally biased region" description="Basic and acidic residues" evidence="1">
    <location>
        <begin position="1"/>
        <end position="10"/>
    </location>
</feature>
<reference evidence="2 3" key="1">
    <citation type="journal article" date="2024" name="G3 (Bethesda)">
        <title>Genome assembly of Hibiscus sabdariffa L. provides insights into metabolisms of medicinal natural products.</title>
        <authorList>
            <person name="Kim T."/>
        </authorList>
    </citation>
    <scope>NUCLEOTIDE SEQUENCE [LARGE SCALE GENOMIC DNA]</scope>
    <source>
        <strain evidence="2">TK-2024</strain>
        <tissue evidence="2">Old leaves</tissue>
    </source>
</reference>
<sequence>MSLPPDEPRNPKKQCRRDEDPPDVGNLVTSNDEDSIPFDDDDDIELFDEDIRVGVSEGIPFIDFSTRVQELALKSMEFTLVLKILGRRDPIQNEIPPQTTPLEVVPTEPYGPWMLVEKRQRRPARAPSSIPHHRSEAFISNSRYNPVYVANNADSDSANVSDVPPQPLPSDLVDANIGQLVVTDQHVYNDIENIDIHVVPAHAAKAKGKGVVATRKPLVNILVQLAATAALVVLLRRTNSESLASLSTKRTTISHDNDPPGDSGSKLPTDLPQFQVHVNDPPGASAMVE</sequence>
<evidence type="ECO:0000313" key="3">
    <source>
        <dbReference type="Proteomes" id="UP001472677"/>
    </source>
</evidence>
<name>A0ABR2EUB0_9ROSI</name>
<accession>A0ABR2EUB0</accession>
<protein>
    <submittedName>
        <fullName evidence="2">Uncharacterized protein</fullName>
    </submittedName>
</protein>
<proteinExistence type="predicted"/>
<feature type="region of interest" description="Disordered" evidence="1">
    <location>
        <begin position="244"/>
        <end position="289"/>
    </location>
</feature>
<comment type="caution">
    <text evidence="2">The sequence shown here is derived from an EMBL/GenBank/DDBJ whole genome shotgun (WGS) entry which is preliminary data.</text>
</comment>